<dbReference type="RefSeq" id="WP_085092888.1">
    <property type="nucleotide sequence ID" value="NZ_AP022603.1"/>
</dbReference>
<dbReference type="Pfam" id="PF11964">
    <property type="entry name" value="SpoIIAA-like"/>
    <property type="match status" value="1"/>
</dbReference>
<accession>A0A1X1RJ89</accession>
<dbReference type="Proteomes" id="UP000193484">
    <property type="component" value="Unassembled WGS sequence"/>
</dbReference>
<dbReference type="OrthoDB" id="4729899at2"/>
<keyword evidence="2" id="KW-1185">Reference proteome</keyword>
<organism evidence="1 2">
    <name type="scientific">Mycolicibacterium fallax</name>
    <name type="common">Mycobacterium fallax</name>
    <dbReference type="NCBI Taxonomy" id="1793"/>
    <lineage>
        <taxon>Bacteria</taxon>
        <taxon>Bacillati</taxon>
        <taxon>Actinomycetota</taxon>
        <taxon>Actinomycetes</taxon>
        <taxon>Mycobacteriales</taxon>
        <taxon>Mycobacteriaceae</taxon>
        <taxon>Mycolicibacterium</taxon>
    </lineage>
</organism>
<dbReference type="STRING" id="1793.AWC04_02810"/>
<dbReference type="Gene3D" id="3.40.50.10600">
    <property type="entry name" value="SpoIIaa-like domains"/>
    <property type="match status" value="1"/>
</dbReference>
<dbReference type="EMBL" id="LQOJ01000018">
    <property type="protein sequence ID" value="ORV07650.1"/>
    <property type="molecule type" value="Genomic_DNA"/>
</dbReference>
<reference evidence="1 2" key="1">
    <citation type="submission" date="2016-01" db="EMBL/GenBank/DDBJ databases">
        <title>The new phylogeny of the genus Mycobacterium.</title>
        <authorList>
            <person name="Tarcisio F."/>
            <person name="Conor M."/>
            <person name="Antonella G."/>
            <person name="Elisabetta G."/>
            <person name="Giulia F.S."/>
            <person name="Sara T."/>
            <person name="Anna F."/>
            <person name="Clotilde B."/>
            <person name="Roberto B."/>
            <person name="Veronica D.S."/>
            <person name="Fabio R."/>
            <person name="Monica P."/>
            <person name="Olivier J."/>
            <person name="Enrico T."/>
            <person name="Nicola S."/>
        </authorList>
    </citation>
    <scope>NUCLEOTIDE SEQUENCE [LARGE SCALE GENOMIC DNA]</scope>
    <source>
        <strain evidence="1 2">DSM 44179</strain>
    </source>
</reference>
<dbReference type="InterPro" id="IPR021866">
    <property type="entry name" value="SpoIIAA-like"/>
</dbReference>
<dbReference type="SUPFAM" id="SSF52091">
    <property type="entry name" value="SpoIIaa-like"/>
    <property type="match status" value="1"/>
</dbReference>
<protein>
    <submittedName>
        <fullName evidence="1">Uncharacterized protein</fullName>
    </submittedName>
</protein>
<comment type="caution">
    <text evidence="1">The sequence shown here is derived from an EMBL/GenBank/DDBJ whole genome shotgun (WGS) entry which is preliminary data.</text>
</comment>
<name>A0A1X1RJ89_MYCFA</name>
<evidence type="ECO:0000313" key="1">
    <source>
        <dbReference type="EMBL" id="ORV07650.1"/>
    </source>
</evidence>
<sequence length="121" mass="13226">MIELLPDMPTGVAGIRVSGKLHREDLAAVPELEKSFGDNEFRLVEVIADDYAGFGPGALLEDMKVGFGALIRHHEQFRRIAIVTDLTWATHAIHAMAWLVPGEMKTFALAELDAAKTWAAG</sequence>
<dbReference type="InterPro" id="IPR038396">
    <property type="entry name" value="SpoIIAA-like_sf"/>
</dbReference>
<proteinExistence type="predicted"/>
<dbReference type="AlphaFoldDB" id="A0A1X1RJ89"/>
<gene>
    <name evidence="1" type="ORF">AWC04_02810</name>
</gene>
<evidence type="ECO:0000313" key="2">
    <source>
        <dbReference type="Proteomes" id="UP000193484"/>
    </source>
</evidence>
<dbReference type="InterPro" id="IPR036513">
    <property type="entry name" value="STAS_dom_sf"/>
</dbReference>